<evidence type="ECO:0000313" key="1">
    <source>
        <dbReference type="EMBL" id="CAF1531249.1"/>
    </source>
</evidence>
<reference evidence="1" key="1">
    <citation type="submission" date="2021-02" db="EMBL/GenBank/DDBJ databases">
        <authorList>
            <person name="Nowell W R."/>
        </authorList>
    </citation>
    <scope>NUCLEOTIDE SEQUENCE</scope>
</reference>
<name>A0A815VQK1_9BILA</name>
<gene>
    <name evidence="1" type="ORF">SEV965_LOCUS37540</name>
</gene>
<accession>A0A815VQK1</accession>
<dbReference type="Proteomes" id="UP000663889">
    <property type="component" value="Unassembled WGS sequence"/>
</dbReference>
<protein>
    <submittedName>
        <fullName evidence="1">Uncharacterized protein</fullName>
    </submittedName>
</protein>
<sequence>MIAAIVGIVNLSDDDEADRQTARITMLTLLLPQDMKEAI</sequence>
<organism evidence="1 2">
    <name type="scientific">Rotaria sordida</name>
    <dbReference type="NCBI Taxonomy" id="392033"/>
    <lineage>
        <taxon>Eukaryota</taxon>
        <taxon>Metazoa</taxon>
        <taxon>Spiralia</taxon>
        <taxon>Gnathifera</taxon>
        <taxon>Rotifera</taxon>
        <taxon>Eurotatoria</taxon>
        <taxon>Bdelloidea</taxon>
        <taxon>Philodinida</taxon>
        <taxon>Philodinidae</taxon>
        <taxon>Rotaria</taxon>
    </lineage>
</organism>
<dbReference type="AlphaFoldDB" id="A0A815VQK1"/>
<dbReference type="EMBL" id="CAJNOU010007864">
    <property type="protein sequence ID" value="CAF1531249.1"/>
    <property type="molecule type" value="Genomic_DNA"/>
</dbReference>
<proteinExistence type="predicted"/>
<comment type="caution">
    <text evidence="1">The sequence shown here is derived from an EMBL/GenBank/DDBJ whole genome shotgun (WGS) entry which is preliminary data.</text>
</comment>
<feature type="non-terminal residue" evidence="1">
    <location>
        <position position="39"/>
    </location>
</feature>
<evidence type="ECO:0000313" key="2">
    <source>
        <dbReference type="Proteomes" id="UP000663889"/>
    </source>
</evidence>